<dbReference type="EMBL" id="JAGTXO010000002">
    <property type="protein sequence ID" value="KAG8469380.1"/>
    <property type="molecule type" value="Genomic_DNA"/>
</dbReference>
<reference evidence="2" key="1">
    <citation type="submission" date="2021-05" db="EMBL/GenBank/DDBJ databases">
        <title>The genome of the haptophyte Pavlova lutheri (Diacronema luteri, Pavlovales) - a model for lipid biosynthesis in eukaryotic algae.</title>
        <authorList>
            <person name="Hulatt C.J."/>
            <person name="Posewitz M.C."/>
        </authorList>
    </citation>
    <scope>NUCLEOTIDE SEQUENCE</scope>
    <source>
        <strain evidence="2">NIVA-4/92</strain>
    </source>
</reference>
<keyword evidence="3" id="KW-1185">Reference proteome</keyword>
<name>A0A8J5XWS0_DIALT</name>
<accession>A0A8J5XWS0</accession>
<organism evidence="2 3">
    <name type="scientific">Diacronema lutheri</name>
    <name type="common">Unicellular marine alga</name>
    <name type="synonym">Monochrysis lutheri</name>
    <dbReference type="NCBI Taxonomy" id="2081491"/>
    <lineage>
        <taxon>Eukaryota</taxon>
        <taxon>Haptista</taxon>
        <taxon>Haptophyta</taxon>
        <taxon>Pavlovophyceae</taxon>
        <taxon>Pavlovales</taxon>
        <taxon>Pavlovaceae</taxon>
        <taxon>Diacronema</taxon>
    </lineage>
</organism>
<dbReference type="InterPro" id="IPR012349">
    <property type="entry name" value="Split_barrel_FMN-bd"/>
</dbReference>
<dbReference type="GO" id="GO:0010181">
    <property type="term" value="F:FMN binding"/>
    <property type="evidence" value="ECO:0007669"/>
    <property type="project" value="InterPro"/>
</dbReference>
<gene>
    <name evidence="2" type="ORF">KFE25_005835</name>
</gene>
<dbReference type="InterPro" id="IPR002563">
    <property type="entry name" value="Flavin_Rdtase-like_dom"/>
</dbReference>
<evidence type="ECO:0000313" key="2">
    <source>
        <dbReference type="EMBL" id="KAG8469380.1"/>
    </source>
</evidence>
<feature type="domain" description="Flavin reductase like" evidence="1">
    <location>
        <begin position="26"/>
        <end position="171"/>
    </location>
</feature>
<evidence type="ECO:0000259" key="1">
    <source>
        <dbReference type="Pfam" id="PF01613"/>
    </source>
</evidence>
<dbReference type="OMA" id="PERIWTI"/>
<dbReference type="SUPFAM" id="SSF50475">
    <property type="entry name" value="FMN-binding split barrel"/>
    <property type="match status" value="1"/>
</dbReference>
<evidence type="ECO:0000313" key="3">
    <source>
        <dbReference type="Proteomes" id="UP000751190"/>
    </source>
</evidence>
<dbReference type="OrthoDB" id="507659at2759"/>
<protein>
    <recommendedName>
        <fullName evidence="1">Flavin reductase like domain-containing protein</fullName>
    </recommendedName>
</protein>
<dbReference type="AlphaFoldDB" id="A0A8J5XWS0"/>
<sequence length="202" mass="21439">MAGWATICVLAAVHTRPAPPALSSTVFSLATVDAVSGERNMNIVTYAMPVSLPQSNVWAVSMFRGTVSARAMIGRRRGMLQILGERHADLVPLFGKSSRRDVDKLAAATQMGHRFVHVSEARQDLSSSVEVAQAEVVVAILEDCVGYLDLAVEAIHPAGDHDLCLCTLLAYTPMAGAARGDAPLTTSFLRENGLLPAAGQLD</sequence>
<dbReference type="Gene3D" id="2.30.110.10">
    <property type="entry name" value="Electron Transport, Fmn-binding Protein, Chain A"/>
    <property type="match status" value="1"/>
</dbReference>
<dbReference type="Pfam" id="PF01613">
    <property type="entry name" value="Flavin_Reduct"/>
    <property type="match status" value="1"/>
</dbReference>
<proteinExistence type="predicted"/>
<comment type="caution">
    <text evidence="2">The sequence shown here is derived from an EMBL/GenBank/DDBJ whole genome shotgun (WGS) entry which is preliminary data.</text>
</comment>
<dbReference type="Proteomes" id="UP000751190">
    <property type="component" value="Unassembled WGS sequence"/>
</dbReference>